<dbReference type="EMBL" id="CAXKWB010008093">
    <property type="protein sequence ID" value="CAL4089606.1"/>
    <property type="molecule type" value="Genomic_DNA"/>
</dbReference>
<dbReference type="InterPro" id="IPR050111">
    <property type="entry name" value="C-type_lectin/snaclec_domain"/>
</dbReference>
<dbReference type="SUPFAM" id="SSF56436">
    <property type="entry name" value="C-type lectin-like"/>
    <property type="match status" value="2"/>
</dbReference>
<dbReference type="AlphaFoldDB" id="A0AAV2QM57"/>
<dbReference type="SMART" id="SM00034">
    <property type="entry name" value="CLECT"/>
    <property type="match status" value="2"/>
</dbReference>
<proteinExistence type="predicted"/>
<evidence type="ECO:0000313" key="2">
    <source>
        <dbReference type="EMBL" id="CAL4089606.1"/>
    </source>
</evidence>
<dbReference type="Proteomes" id="UP001497623">
    <property type="component" value="Unassembled WGS sequence"/>
</dbReference>
<name>A0AAV2QM57_MEGNR</name>
<keyword evidence="3" id="KW-1185">Reference proteome</keyword>
<dbReference type="CDD" id="cd00037">
    <property type="entry name" value="CLECT"/>
    <property type="match status" value="2"/>
</dbReference>
<gene>
    <name evidence="2" type="ORF">MNOR_LOCUS13853</name>
</gene>
<sequence length="311" mass="34993">RQCKSHTEYFCRMIKVLVGLAAAAAVFTLANAFDCPPGWQDIDGDCFLVSEDEKNWPGAKAFCESQGASLAQPTTTTQVKELAGLLSRPGLSFGAFWVGAGNQATKTYKWLNGDEVTAGWREDQPNTYESWRCVAIMYYAWRGTDDSGLEVHRCKDYRRLICQISNTPTTPAPVECPSDWESTSLGCFHISVDHKKWGEAQEWCEAHGSQLAVPQLKNKATIRALTDMLSGPGLAHGDFWVGGNNWNADRDYKWTDGEDVDTDTWREDQPDSNKPWNCLTVMYHQWSGHYDSGVAVELCKDRRRFICQKLL</sequence>
<dbReference type="Gene3D" id="3.10.100.10">
    <property type="entry name" value="Mannose-Binding Protein A, subunit A"/>
    <property type="match status" value="2"/>
</dbReference>
<organism evidence="2 3">
    <name type="scientific">Meganyctiphanes norvegica</name>
    <name type="common">Northern krill</name>
    <name type="synonym">Thysanopoda norvegica</name>
    <dbReference type="NCBI Taxonomy" id="48144"/>
    <lineage>
        <taxon>Eukaryota</taxon>
        <taxon>Metazoa</taxon>
        <taxon>Ecdysozoa</taxon>
        <taxon>Arthropoda</taxon>
        <taxon>Crustacea</taxon>
        <taxon>Multicrustacea</taxon>
        <taxon>Malacostraca</taxon>
        <taxon>Eumalacostraca</taxon>
        <taxon>Eucarida</taxon>
        <taxon>Euphausiacea</taxon>
        <taxon>Euphausiidae</taxon>
        <taxon>Meganyctiphanes</taxon>
    </lineage>
</organism>
<reference evidence="2 3" key="1">
    <citation type="submission" date="2024-05" db="EMBL/GenBank/DDBJ databases">
        <authorList>
            <person name="Wallberg A."/>
        </authorList>
    </citation>
    <scope>NUCLEOTIDE SEQUENCE [LARGE SCALE GENOMIC DNA]</scope>
</reference>
<dbReference type="InterPro" id="IPR016186">
    <property type="entry name" value="C-type_lectin-like/link_sf"/>
</dbReference>
<evidence type="ECO:0000259" key="1">
    <source>
        <dbReference type="PROSITE" id="PS50041"/>
    </source>
</evidence>
<dbReference type="PANTHER" id="PTHR22803">
    <property type="entry name" value="MANNOSE, PHOSPHOLIPASE, LECTIN RECEPTOR RELATED"/>
    <property type="match status" value="1"/>
</dbReference>
<protein>
    <recommendedName>
        <fullName evidence="1">C-type lectin domain-containing protein</fullName>
    </recommendedName>
</protein>
<dbReference type="Pfam" id="PF00059">
    <property type="entry name" value="Lectin_C"/>
    <property type="match status" value="2"/>
</dbReference>
<evidence type="ECO:0000313" key="3">
    <source>
        <dbReference type="Proteomes" id="UP001497623"/>
    </source>
</evidence>
<comment type="caution">
    <text evidence="2">The sequence shown here is derived from an EMBL/GenBank/DDBJ whole genome shotgun (WGS) entry which is preliminary data.</text>
</comment>
<feature type="non-terminal residue" evidence="2">
    <location>
        <position position="1"/>
    </location>
</feature>
<feature type="domain" description="C-type lectin" evidence="1">
    <location>
        <begin position="187"/>
        <end position="300"/>
    </location>
</feature>
<feature type="non-terminal residue" evidence="2">
    <location>
        <position position="311"/>
    </location>
</feature>
<dbReference type="PROSITE" id="PS50041">
    <property type="entry name" value="C_TYPE_LECTIN_2"/>
    <property type="match status" value="2"/>
</dbReference>
<dbReference type="InterPro" id="IPR001304">
    <property type="entry name" value="C-type_lectin-like"/>
</dbReference>
<dbReference type="InterPro" id="IPR016187">
    <property type="entry name" value="CTDL_fold"/>
</dbReference>
<accession>A0AAV2QM57</accession>
<feature type="domain" description="C-type lectin" evidence="1">
    <location>
        <begin position="42"/>
        <end position="155"/>
    </location>
</feature>